<dbReference type="PROSITE" id="PS50110">
    <property type="entry name" value="RESPONSE_REGULATORY"/>
    <property type="match status" value="1"/>
</dbReference>
<dbReference type="SMART" id="SM00387">
    <property type="entry name" value="HATPase_c"/>
    <property type="match status" value="1"/>
</dbReference>
<keyword evidence="11" id="KW-1185">Reference proteome</keyword>
<evidence type="ECO:0000259" key="6">
    <source>
        <dbReference type="PROSITE" id="PS50109"/>
    </source>
</evidence>
<dbReference type="Pfam" id="PF08448">
    <property type="entry name" value="PAS_4"/>
    <property type="match status" value="1"/>
</dbReference>
<dbReference type="InterPro" id="IPR011006">
    <property type="entry name" value="CheY-like_superfamily"/>
</dbReference>
<dbReference type="Gene3D" id="3.30.450.20">
    <property type="entry name" value="PAS domain"/>
    <property type="match status" value="3"/>
</dbReference>
<dbReference type="NCBIfam" id="TIGR00229">
    <property type="entry name" value="sensory_box"/>
    <property type="match status" value="3"/>
</dbReference>
<evidence type="ECO:0000313" key="11">
    <source>
        <dbReference type="Proteomes" id="UP001593833"/>
    </source>
</evidence>
<dbReference type="SUPFAM" id="SSF47384">
    <property type="entry name" value="Homodimeric domain of signal transducing histidine kinase"/>
    <property type="match status" value="1"/>
</dbReference>
<feature type="domain" description="PAS" evidence="8">
    <location>
        <begin position="42"/>
        <end position="112"/>
    </location>
</feature>
<dbReference type="Proteomes" id="UP001593833">
    <property type="component" value="Unassembled WGS sequence"/>
</dbReference>
<gene>
    <name evidence="10" type="ORF">ACFL6M_03065</name>
</gene>
<feature type="coiled-coil region" evidence="5">
    <location>
        <begin position="1"/>
        <end position="28"/>
    </location>
</feature>
<dbReference type="InterPro" id="IPR001789">
    <property type="entry name" value="Sig_transdc_resp-reg_receiver"/>
</dbReference>
<feature type="domain" description="PAS" evidence="8">
    <location>
        <begin position="196"/>
        <end position="238"/>
    </location>
</feature>
<dbReference type="SMART" id="SM00086">
    <property type="entry name" value="PAC"/>
    <property type="match status" value="3"/>
</dbReference>
<dbReference type="InterPro" id="IPR013656">
    <property type="entry name" value="PAS_4"/>
</dbReference>
<protein>
    <recommendedName>
        <fullName evidence="2">histidine kinase</fullName>
        <ecNumber evidence="2">2.7.13.3</ecNumber>
    </recommendedName>
</protein>
<dbReference type="SUPFAM" id="SSF55785">
    <property type="entry name" value="PYP-like sensor domain (PAS domain)"/>
    <property type="match status" value="3"/>
</dbReference>
<keyword evidence="5" id="KW-0175">Coiled coil</keyword>
<name>A0ABV6YK53_UNCEI</name>
<dbReference type="InterPro" id="IPR036890">
    <property type="entry name" value="HATPase_C_sf"/>
</dbReference>
<evidence type="ECO:0000259" key="8">
    <source>
        <dbReference type="PROSITE" id="PS50112"/>
    </source>
</evidence>
<dbReference type="PROSITE" id="PS50112">
    <property type="entry name" value="PAS"/>
    <property type="match status" value="2"/>
</dbReference>
<dbReference type="SMART" id="SM00448">
    <property type="entry name" value="REC"/>
    <property type="match status" value="1"/>
</dbReference>
<dbReference type="InterPro" id="IPR005467">
    <property type="entry name" value="His_kinase_dom"/>
</dbReference>
<dbReference type="Gene3D" id="3.40.50.2300">
    <property type="match status" value="1"/>
</dbReference>
<dbReference type="PROSITE" id="PS50109">
    <property type="entry name" value="HIS_KIN"/>
    <property type="match status" value="1"/>
</dbReference>
<accession>A0ABV6YK53</accession>
<dbReference type="PROSITE" id="PS50113">
    <property type="entry name" value="PAC"/>
    <property type="match status" value="2"/>
</dbReference>
<comment type="caution">
    <text evidence="10">The sequence shown here is derived from an EMBL/GenBank/DDBJ whole genome shotgun (WGS) entry which is preliminary data.</text>
</comment>
<dbReference type="PANTHER" id="PTHR43065:SF42">
    <property type="entry name" value="TWO-COMPONENT SENSOR PPRA"/>
    <property type="match status" value="1"/>
</dbReference>
<sequence length="815" mass="90738">MNDFQKTKEQLIEELEALRIRVKDAGHIEDIDSNGDVCVQDRETRHLSILDNSPALICEFLPNGKITFLNKAYCRCFSKTRKELIGTKFLPLIPKEDRETVISNILSLTADAPVKVQEHKVISTDGEIRWQRWTNRGIFDDEGQPVAFHAFGEDVTEQVEAKEELRRKERYLEEAQTLARVGYWTLHPDTQHIDGSDELFRIFGLRREEATLDAFLEVVHPEDREYDLSHIRRGIEHGESWDIEHRLVCRDGTERTVHAKGQAITDETGRVVQLLGTVQDITERKRAEEETRKLAAVVKHSRELVNLATMDGKMIFLNEAGGKMLGIDSGDVERTNIIEVIPEHLMGLVQSELLPALTKGDAWEGDLQYRNLKTGELADVHAMTFSINDPNTNKPLFLANVSLDITERKRAEEEKLALERQLQQTQKLESLGILAGGIAHDFNNLLLVILGNADLALHELSPMSPARDNLRGIEKASKRAAELARQMLAYSGKGRFVVEPIAIGELVEEMAHLLEVSISKKVVLKYNFAENLPPFDGDVTQIRQIVMNLITNASEAIGDKSGVIALSTGAMRCDRAYLDDVNEVLLAGLDEPLCEGIYTYLEVADTGGGMDAETEEKVFDPFFTTKFTGRGLGMSAVLGIVRGHKGALKIYSEVGKGTTLKVLFPANEPADNSLAVRGKDEAAGKDWRGCGTVLIADDEETICALGKQMLELIGFNVLTAADGQEALTVFREHADEIVGVLLDLTMPRMDGAEAFREIRRLRPGVRVILCSGYNEQDATQRFAGKGLAGFIQKPFDVAALRKKLMEVFETGEGEQ</sequence>
<evidence type="ECO:0000313" key="10">
    <source>
        <dbReference type="EMBL" id="MFC1572559.1"/>
    </source>
</evidence>
<dbReference type="Gene3D" id="1.10.287.130">
    <property type="match status" value="1"/>
</dbReference>
<dbReference type="InterPro" id="IPR000700">
    <property type="entry name" value="PAS-assoc_C"/>
</dbReference>
<feature type="domain" description="PAC" evidence="9">
    <location>
        <begin position="115"/>
        <end position="167"/>
    </location>
</feature>
<dbReference type="Gene3D" id="2.10.70.100">
    <property type="match status" value="1"/>
</dbReference>
<proteinExistence type="predicted"/>
<reference evidence="10 11" key="1">
    <citation type="submission" date="2024-09" db="EMBL/GenBank/DDBJ databases">
        <authorList>
            <person name="D'Angelo T."/>
        </authorList>
    </citation>
    <scope>NUCLEOTIDE SEQUENCE [LARGE SCALE GENOMIC DNA]</scope>
    <source>
        <strain evidence="10">SAG AM-320-E07</strain>
    </source>
</reference>
<dbReference type="SUPFAM" id="SSF52172">
    <property type="entry name" value="CheY-like"/>
    <property type="match status" value="1"/>
</dbReference>
<dbReference type="PANTHER" id="PTHR43065">
    <property type="entry name" value="SENSOR HISTIDINE KINASE"/>
    <property type="match status" value="1"/>
</dbReference>
<dbReference type="Pfam" id="PF02518">
    <property type="entry name" value="HATPase_c"/>
    <property type="match status" value="1"/>
</dbReference>
<dbReference type="InterPro" id="IPR000014">
    <property type="entry name" value="PAS"/>
</dbReference>
<evidence type="ECO:0000259" key="7">
    <source>
        <dbReference type="PROSITE" id="PS50110"/>
    </source>
</evidence>
<dbReference type="InterPro" id="IPR004358">
    <property type="entry name" value="Sig_transdc_His_kin-like_C"/>
</dbReference>
<dbReference type="CDD" id="cd17546">
    <property type="entry name" value="REC_hyHK_CKI1_RcsC-like"/>
    <property type="match status" value="1"/>
</dbReference>
<dbReference type="SMART" id="SM00091">
    <property type="entry name" value="PAS"/>
    <property type="match status" value="3"/>
</dbReference>
<dbReference type="PRINTS" id="PR00344">
    <property type="entry name" value="BCTRLSENSOR"/>
</dbReference>
<evidence type="ECO:0000256" key="5">
    <source>
        <dbReference type="SAM" id="Coils"/>
    </source>
</evidence>
<dbReference type="Pfam" id="PF00072">
    <property type="entry name" value="Response_reg"/>
    <property type="match status" value="1"/>
</dbReference>
<dbReference type="InterPro" id="IPR001610">
    <property type="entry name" value="PAC"/>
</dbReference>
<comment type="catalytic activity">
    <reaction evidence="1">
        <text>ATP + protein L-histidine = ADP + protein N-phospho-L-histidine.</text>
        <dbReference type="EC" id="2.7.13.3"/>
    </reaction>
</comment>
<dbReference type="InterPro" id="IPR013655">
    <property type="entry name" value="PAS_fold_3"/>
</dbReference>
<keyword evidence="3 4" id="KW-0597">Phosphoprotein</keyword>
<dbReference type="EC" id="2.7.13.3" evidence="2"/>
<dbReference type="InterPro" id="IPR003594">
    <property type="entry name" value="HATPase_dom"/>
</dbReference>
<feature type="modified residue" description="4-aspartylphosphate" evidence="4">
    <location>
        <position position="743"/>
    </location>
</feature>
<dbReference type="InterPro" id="IPR035965">
    <property type="entry name" value="PAS-like_dom_sf"/>
</dbReference>
<evidence type="ECO:0000256" key="3">
    <source>
        <dbReference type="ARBA" id="ARBA00022553"/>
    </source>
</evidence>
<organism evidence="10 11">
    <name type="scientific">Eiseniibacteriota bacterium</name>
    <dbReference type="NCBI Taxonomy" id="2212470"/>
    <lineage>
        <taxon>Bacteria</taxon>
        <taxon>Candidatus Eiseniibacteriota</taxon>
    </lineage>
</organism>
<dbReference type="EMBL" id="JBHPKH010000021">
    <property type="protein sequence ID" value="MFC1572559.1"/>
    <property type="molecule type" value="Genomic_DNA"/>
</dbReference>
<dbReference type="CDD" id="cd00130">
    <property type="entry name" value="PAS"/>
    <property type="match status" value="3"/>
</dbReference>
<feature type="domain" description="PAC" evidence="9">
    <location>
        <begin position="241"/>
        <end position="293"/>
    </location>
</feature>
<dbReference type="InterPro" id="IPR036097">
    <property type="entry name" value="HisK_dim/P_sf"/>
</dbReference>
<dbReference type="Gene3D" id="3.30.565.10">
    <property type="entry name" value="Histidine kinase-like ATPase, C-terminal domain"/>
    <property type="match status" value="1"/>
</dbReference>
<dbReference type="InterPro" id="IPR003661">
    <property type="entry name" value="HisK_dim/P_dom"/>
</dbReference>
<feature type="domain" description="Response regulatory" evidence="7">
    <location>
        <begin position="692"/>
        <end position="808"/>
    </location>
</feature>
<evidence type="ECO:0000256" key="2">
    <source>
        <dbReference type="ARBA" id="ARBA00012438"/>
    </source>
</evidence>
<dbReference type="CDD" id="cd00082">
    <property type="entry name" value="HisKA"/>
    <property type="match status" value="1"/>
</dbReference>
<dbReference type="Pfam" id="PF08447">
    <property type="entry name" value="PAS_3"/>
    <property type="match status" value="1"/>
</dbReference>
<evidence type="ECO:0000256" key="4">
    <source>
        <dbReference type="PROSITE-ProRule" id="PRU00169"/>
    </source>
</evidence>
<evidence type="ECO:0000256" key="1">
    <source>
        <dbReference type="ARBA" id="ARBA00000085"/>
    </source>
</evidence>
<dbReference type="Pfam" id="PF13426">
    <property type="entry name" value="PAS_9"/>
    <property type="match status" value="1"/>
</dbReference>
<feature type="domain" description="Histidine kinase" evidence="6">
    <location>
        <begin position="437"/>
        <end position="668"/>
    </location>
</feature>
<evidence type="ECO:0000259" key="9">
    <source>
        <dbReference type="PROSITE" id="PS50113"/>
    </source>
</evidence>
<dbReference type="SUPFAM" id="SSF55874">
    <property type="entry name" value="ATPase domain of HSP90 chaperone/DNA topoisomerase II/histidine kinase"/>
    <property type="match status" value="1"/>
</dbReference>